<reference evidence="1" key="2">
    <citation type="submission" date="2023-02" db="EMBL/GenBank/DDBJ databases">
        <authorList>
            <person name="Swenson N.G."/>
            <person name="Wegrzyn J.L."/>
            <person name="Mcevoy S.L."/>
        </authorList>
    </citation>
    <scope>NUCLEOTIDE SEQUENCE</scope>
    <source>
        <strain evidence="1">91603</strain>
        <tissue evidence="1">Leaf</tissue>
    </source>
</reference>
<protein>
    <recommendedName>
        <fullName evidence="3">Retrotransposon Copia-like N-terminal domain-containing protein</fullName>
    </recommendedName>
</protein>
<evidence type="ECO:0000313" key="1">
    <source>
        <dbReference type="EMBL" id="KAI9184853.1"/>
    </source>
</evidence>
<proteinExistence type="predicted"/>
<dbReference type="Proteomes" id="UP001064489">
    <property type="component" value="Chromosome 3"/>
</dbReference>
<evidence type="ECO:0008006" key="3">
    <source>
        <dbReference type="Google" id="ProtNLM"/>
    </source>
</evidence>
<accession>A0AAD5J2Q6</accession>
<gene>
    <name evidence="1" type="ORF">LWI28_001808</name>
</gene>
<comment type="caution">
    <text evidence="1">The sequence shown here is derived from an EMBL/GenBank/DDBJ whole genome shotgun (WGS) entry which is preliminary data.</text>
</comment>
<reference evidence="1" key="1">
    <citation type="journal article" date="2022" name="Plant J.">
        <title>Strategies of tolerance reflected in two North American maple genomes.</title>
        <authorList>
            <person name="McEvoy S.L."/>
            <person name="Sezen U.U."/>
            <person name="Trouern-Trend A."/>
            <person name="McMahon S.M."/>
            <person name="Schaberg P.G."/>
            <person name="Yang J."/>
            <person name="Wegrzyn J.L."/>
            <person name="Swenson N.G."/>
        </authorList>
    </citation>
    <scope>NUCLEOTIDE SEQUENCE</scope>
    <source>
        <strain evidence="1">91603</strain>
    </source>
</reference>
<evidence type="ECO:0000313" key="2">
    <source>
        <dbReference type="Proteomes" id="UP001064489"/>
    </source>
</evidence>
<keyword evidence="2" id="KW-1185">Reference proteome</keyword>
<dbReference type="AlphaFoldDB" id="A0AAD5J2Q6"/>
<name>A0AAD5J2Q6_ACENE</name>
<sequence length="98" mass="11045">MVSELNSHTSASPAQADLSQFSSTTGSRFMHPMKLELTGKLDHNNFLLWRQQVLAAIKGLYSCPVSVVASECLIAFQRHWSTRWSFELHFYLMGSIAP</sequence>
<organism evidence="1 2">
    <name type="scientific">Acer negundo</name>
    <name type="common">Box elder</name>
    <dbReference type="NCBI Taxonomy" id="4023"/>
    <lineage>
        <taxon>Eukaryota</taxon>
        <taxon>Viridiplantae</taxon>
        <taxon>Streptophyta</taxon>
        <taxon>Embryophyta</taxon>
        <taxon>Tracheophyta</taxon>
        <taxon>Spermatophyta</taxon>
        <taxon>Magnoliopsida</taxon>
        <taxon>eudicotyledons</taxon>
        <taxon>Gunneridae</taxon>
        <taxon>Pentapetalae</taxon>
        <taxon>rosids</taxon>
        <taxon>malvids</taxon>
        <taxon>Sapindales</taxon>
        <taxon>Sapindaceae</taxon>
        <taxon>Hippocastanoideae</taxon>
        <taxon>Acereae</taxon>
        <taxon>Acer</taxon>
    </lineage>
</organism>
<dbReference type="EMBL" id="JAJSOW010000100">
    <property type="protein sequence ID" value="KAI9184853.1"/>
    <property type="molecule type" value="Genomic_DNA"/>
</dbReference>